<dbReference type="OrthoDB" id="7372889at2"/>
<accession>A0A0R3CZK6</accession>
<reference evidence="2 3" key="1">
    <citation type="submission" date="2015-09" db="EMBL/GenBank/DDBJ databases">
        <title>Draft Genome Sequence of Bradyrhizobium manausense Strain BR 3351T, a Novel Symbiotic Nitrogen-Fixing Alphaproteobacterium Isolated from Brazilian Amazon Rain Forest.</title>
        <authorList>
            <person name="De Araujo J.L."/>
            <person name="Zilli J.E."/>
        </authorList>
    </citation>
    <scope>NUCLEOTIDE SEQUENCE [LARGE SCALE GENOMIC DNA]</scope>
    <source>
        <strain evidence="2 3">BR3351</strain>
    </source>
</reference>
<feature type="chain" id="PRO_5006434966" evidence="1">
    <location>
        <begin position="27"/>
        <end position="338"/>
    </location>
</feature>
<protein>
    <submittedName>
        <fullName evidence="2">Phenol degradation protein meta</fullName>
    </submittedName>
</protein>
<evidence type="ECO:0000256" key="1">
    <source>
        <dbReference type="SAM" id="SignalP"/>
    </source>
</evidence>
<sequence length="338" mass="35393">MTGHIRKVGLTIAVALTGFAVSPALADSGGVSFWLPGIFGSLAAVPAAPGWAYSTIYIHLNDKAGGGQNFVTSGGIPGSVTAGLNAHADVLVQGITYTSPMPVLGGQAAFTLLTAPGNIGVGIDATLTGPRGNTISGGASDNRTTLTDVFYQGTLKWNQGVHNELVYLTGNIPSGTYDSSRLANLSFGFPAIDAGAGYTYLDPKSGHEFSIVGGLTYNFTNSALRYQNGIDFHLDWAASQFVSKTVHVGIAGYYFQQITDDSGPGARLGGFRGMSVGIGPQIGFMIPMSEGYQGYLNIRGYKDLEVENRPSSWSTWVTFSLSQAASPPAATKPIVRKY</sequence>
<dbReference type="AlphaFoldDB" id="A0A0R3CZK6"/>
<evidence type="ECO:0000313" key="2">
    <source>
        <dbReference type="EMBL" id="KRQ03035.1"/>
    </source>
</evidence>
<evidence type="ECO:0000313" key="3">
    <source>
        <dbReference type="Proteomes" id="UP000051936"/>
    </source>
</evidence>
<proteinExistence type="predicted"/>
<name>A0A0R3CZK6_9BRAD</name>
<dbReference type="STRING" id="989370.AOQ71_30130"/>
<dbReference type="EMBL" id="LJYG01000108">
    <property type="protein sequence ID" value="KRQ03035.1"/>
    <property type="molecule type" value="Genomic_DNA"/>
</dbReference>
<dbReference type="RefSeq" id="WP_057754607.1">
    <property type="nucleotide sequence ID" value="NZ_LJYG01000108.1"/>
</dbReference>
<comment type="caution">
    <text evidence="2">The sequence shown here is derived from an EMBL/GenBank/DDBJ whole genome shotgun (WGS) entry which is preliminary data.</text>
</comment>
<keyword evidence="3" id="KW-1185">Reference proteome</keyword>
<dbReference type="Pfam" id="PF13557">
    <property type="entry name" value="Phenol_MetA_deg"/>
    <property type="match status" value="1"/>
</dbReference>
<organism evidence="2 3">
    <name type="scientific">Bradyrhizobium manausense</name>
    <dbReference type="NCBI Taxonomy" id="989370"/>
    <lineage>
        <taxon>Bacteria</taxon>
        <taxon>Pseudomonadati</taxon>
        <taxon>Pseudomonadota</taxon>
        <taxon>Alphaproteobacteria</taxon>
        <taxon>Hyphomicrobiales</taxon>
        <taxon>Nitrobacteraceae</taxon>
        <taxon>Bradyrhizobium</taxon>
    </lineage>
</organism>
<dbReference type="InterPro" id="IPR025737">
    <property type="entry name" value="FApF"/>
</dbReference>
<feature type="signal peptide" evidence="1">
    <location>
        <begin position="1"/>
        <end position="26"/>
    </location>
</feature>
<dbReference type="Proteomes" id="UP000051936">
    <property type="component" value="Unassembled WGS sequence"/>
</dbReference>
<keyword evidence="1" id="KW-0732">Signal</keyword>
<gene>
    <name evidence="2" type="ORF">AOQ71_30130</name>
</gene>